<evidence type="ECO:0000256" key="5">
    <source>
        <dbReference type="ARBA" id="ARBA00022692"/>
    </source>
</evidence>
<dbReference type="Pfam" id="PF03591">
    <property type="entry name" value="AzlC"/>
    <property type="match status" value="1"/>
</dbReference>
<keyword evidence="3" id="KW-0813">Transport</keyword>
<feature type="transmembrane region" description="Helical" evidence="9">
    <location>
        <begin position="28"/>
        <end position="46"/>
    </location>
</feature>
<feature type="transmembrane region" description="Helical" evidence="9">
    <location>
        <begin position="199"/>
        <end position="215"/>
    </location>
</feature>
<dbReference type="GO" id="GO:1903785">
    <property type="term" value="P:L-valine transmembrane transport"/>
    <property type="evidence" value="ECO:0007669"/>
    <property type="project" value="TreeGrafter"/>
</dbReference>
<feature type="transmembrane region" description="Helical" evidence="9">
    <location>
        <begin position="82"/>
        <end position="102"/>
    </location>
</feature>
<sequence>MSGLSHSLQRWRHLSRDPHFRQGARDQLQVALGIGAWGLVTGVAMVKAGLSIPMAALMSLLVYAGSSQLAVLPLLASHAPLWVIWLTGFCVNLRFVIFSSMWREHFGHLPLARRLRMMYFSTDMIFVLFFQRFTTRRYAPEQEPYFWGSAVVTWLGWQLPSFAGIFLAQFIPLSWGLGFAGILALLGVTLSLLIDRATLAAGLAAGAVAIAAYAMPLKLNILVAIAAAIVLGLSFEAAERRLRQAQARPRQAATTAAEPPEPIQEQAPIHAQARESHHEL</sequence>
<feature type="region of interest" description="Disordered" evidence="8">
    <location>
        <begin position="247"/>
        <end position="280"/>
    </location>
</feature>
<keyword evidence="4" id="KW-1003">Cell membrane</keyword>
<dbReference type="GO" id="GO:0005886">
    <property type="term" value="C:plasma membrane"/>
    <property type="evidence" value="ECO:0007669"/>
    <property type="project" value="UniProtKB-SubCell"/>
</dbReference>
<dbReference type="PANTHER" id="PTHR34979">
    <property type="entry name" value="INNER MEMBRANE PROTEIN YGAZ"/>
    <property type="match status" value="1"/>
</dbReference>
<organism evidence="10 11">
    <name type="scientific">Corticibacter populi</name>
    <dbReference type="NCBI Taxonomy" id="1550736"/>
    <lineage>
        <taxon>Bacteria</taxon>
        <taxon>Pseudomonadati</taxon>
        <taxon>Pseudomonadota</taxon>
        <taxon>Betaproteobacteria</taxon>
        <taxon>Burkholderiales</taxon>
        <taxon>Comamonadaceae</taxon>
        <taxon>Corticibacter</taxon>
    </lineage>
</organism>
<comment type="subcellular location">
    <subcellularLocation>
        <location evidence="1">Cell membrane</location>
        <topology evidence="1">Multi-pass membrane protein</topology>
    </subcellularLocation>
</comment>
<evidence type="ECO:0000256" key="4">
    <source>
        <dbReference type="ARBA" id="ARBA00022475"/>
    </source>
</evidence>
<evidence type="ECO:0000256" key="6">
    <source>
        <dbReference type="ARBA" id="ARBA00022989"/>
    </source>
</evidence>
<dbReference type="OrthoDB" id="9179311at2"/>
<feature type="transmembrane region" description="Helical" evidence="9">
    <location>
        <begin position="145"/>
        <end position="167"/>
    </location>
</feature>
<keyword evidence="11" id="KW-1185">Reference proteome</keyword>
<reference evidence="10 11" key="1">
    <citation type="submission" date="2018-10" db="EMBL/GenBank/DDBJ databases">
        <title>Draft genome of Cortibacter populi DSM10536.</title>
        <authorList>
            <person name="Bernier A.-M."/>
            <person name="Bernard K."/>
        </authorList>
    </citation>
    <scope>NUCLEOTIDE SEQUENCE [LARGE SCALE GENOMIC DNA]</scope>
    <source>
        <strain evidence="10 11">DSM 105136</strain>
    </source>
</reference>
<evidence type="ECO:0000256" key="1">
    <source>
        <dbReference type="ARBA" id="ARBA00004651"/>
    </source>
</evidence>
<evidence type="ECO:0000256" key="2">
    <source>
        <dbReference type="ARBA" id="ARBA00010735"/>
    </source>
</evidence>
<dbReference type="PANTHER" id="PTHR34979:SF1">
    <property type="entry name" value="INNER MEMBRANE PROTEIN YGAZ"/>
    <property type="match status" value="1"/>
</dbReference>
<protein>
    <submittedName>
        <fullName evidence="10">Branched-chain amino acid ABC transporter permease</fullName>
    </submittedName>
</protein>
<evidence type="ECO:0000256" key="8">
    <source>
        <dbReference type="SAM" id="MobiDB-lite"/>
    </source>
</evidence>
<dbReference type="EMBL" id="RDQO01000001">
    <property type="protein sequence ID" value="RMX08883.1"/>
    <property type="molecule type" value="Genomic_DNA"/>
</dbReference>
<name>A0A3M6R126_9BURK</name>
<dbReference type="Proteomes" id="UP000278006">
    <property type="component" value="Unassembled WGS sequence"/>
</dbReference>
<dbReference type="InterPro" id="IPR011606">
    <property type="entry name" value="Brnchd-chn_aa_trnsp_permease"/>
</dbReference>
<feature type="compositionally biased region" description="Low complexity" evidence="8">
    <location>
        <begin position="247"/>
        <end position="269"/>
    </location>
</feature>
<evidence type="ECO:0000256" key="9">
    <source>
        <dbReference type="SAM" id="Phobius"/>
    </source>
</evidence>
<feature type="transmembrane region" description="Helical" evidence="9">
    <location>
        <begin position="221"/>
        <end position="238"/>
    </location>
</feature>
<comment type="caution">
    <text evidence="10">The sequence shown here is derived from an EMBL/GenBank/DDBJ whole genome shotgun (WGS) entry which is preliminary data.</text>
</comment>
<gene>
    <name evidence="10" type="ORF">D8I35_04285</name>
</gene>
<evidence type="ECO:0000313" key="11">
    <source>
        <dbReference type="Proteomes" id="UP000278006"/>
    </source>
</evidence>
<evidence type="ECO:0000313" key="10">
    <source>
        <dbReference type="EMBL" id="RMX08883.1"/>
    </source>
</evidence>
<keyword evidence="6 9" id="KW-1133">Transmembrane helix</keyword>
<evidence type="ECO:0000256" key="3">
    <source>
        <dbReference type="ARBA" id="ARBA00022448"/>
    </source>
</evidence>
<accession>A0A3M6R126</accession>
<keyword evidence="7 9" id="KW-0472">Membrane</keyword>
<feature type="transmembrane region" description="Helical" evidence="9">
    <location>
        <begin position="173"/>
        <end position="194"/>
    </location>
</feature>
<comment type="similarity">
    <text evidence="2">Belongs to the AzlC family.</text>
</comment>
<keyword evidence="5 9" id="KW-0812">Transmembrane</keyword>
<dbReference type="AlphaFoldDB" id="A0A3M6R126"/>
<evidence type="ECO:0000256" key="7">
    <source>
        <dbReference type="ARBA" id="ARBA00023136"/>
    </source>
</evidence>
<proteinExistence type="inferred from homology"/>
<dbReference type="RefSeq" id="WP_122227162.1">
    <property type="nucleotide sequence ID" value="NZ_RDQO01000001.1"/>
</dbReference>